<dbReference type="AlphaFoldDB" id="A0A0P0RE44"/>
<dbReference type="KEGG" id="bcai:K788_0003021"/>
<proteinExistence type="predicted"/>
<evidence type="ECO:0000313" key="2">
    <source>
        <dbReference type="Proteomes" id="UP000019146"/>
    </source>
</evidence>
<protein>
    <submittedName>
        <fullName evidence="1">Uncharacterized protein</fullName>
    </submittedName>
</protein>
<organism evidence="1 2">
    <name type="scientific">Paraburkholderia caribensis MBA4</name>
    <dbReference type="NCBI Taxonomy" id="1323664"/>
    <lineage>
        <taxon>Bacteria</taxon>
        <taxon>Pseudomonadati</taxon>
        <taxon>Pseudomonadota</taxon>
        <taxon>Betaproteobacteria</taxon>
        <taxon>Burkholderiales</taxon>
        <taxon>Burkholderiaceae</taxon>
        <taxon>Paraburkholderia</taxon>
    </lineage>
</organism>
<dbReference type="EMBL" id="CP012747">
    <property type="protein sequence ID" value="ALL66777.1"/>
    <property type="molecule type" value="Genomic_DNA"/>
</dbReference>
<gene>
    <name evidence="1" type="ORF">K788_0003021</name>
</gene>
<evidence type="ECO:0000313" key="1">
    <source>
        <dbReference type="EMBL" id="ALL66777.1"/>
    </source>
</evidence>
<accession>A0A0P0RE44</accession>
<name>A0A0P0RE44_9BURK</name>
<sequence length="127" mass="14257">MSNARMTQAAFDCEVEAQVKLLTLIVALHLLVYAETRWWLSPSQAVGAMRRWHMPDSNAVDVTRRVMLSSRALPLAMRLAECHACLVDPAGMQATFTDHVHIDRRADRYLLIRAACQAALLRQPDGT</sequence>
<dbReference type="Proteomes" id="UP000019146">
    <property type="component" value="Chromosome 2"/>
</dbReference>
<dbReference type="GeneID" id="69970705"/>
<reference evidence="1 2" key="1">
    <citation type="journal article" date="2014" name="Genome Announc.">
        <title>Draft Genome Sequence of the Haloacid-Degrading Burkholderia caribensis Strain MBA4.</title>
        <authorList>
            <person name="Pan Y."/>
            <person name="Kong K.F."/>
            <person name="Tsang J.S."/>
        </authorList>
    </citation>
    <scope>NUCLEOTIDE SEQUENCE [LARGE SCALE GENOMIC DNA]</scope>
    <source>
        <strain evidence="1 2">MBA4</strain>
    </source>
</reference>
<dbReference type="RefSeq" id="WP_035988281.1">
    <property type="nucleotide sequence ID" value="NZ_CP012747.1"/>
</dbReference>